<keyword evidence="1" id="KW-0175">Coiled coil</keyword>
<dbReference type="AlphaFoldDB" id="A0A846MSG8"/>
<sequence>MRLSIIMLFLGSGCVPMYKYQALQRELESQRYLALEGKASVYAYRQRLEMLENERETLVKEVQVYETKYQSSRNKDVQIRQLQARIQELERELKQLQGNKKAVYNKEVEKKQKSSY</sequence>
<reference evidence="2 3" key="1">
    <citation type="submission" date="2020-03" db="EMBL/GenBank/DDBJ databases">
        <title>Genomic Encyclopedia of Type Strains, Phase IV (KMG-IV): sequencing the most valuable type-strain genomes for metagenomic binning, comparative biology and taxonomic classification.</title>
        <authorList>
            <person name="Goeker M."/>
        </authorList>
    </citation>
    <scope>NUCLEOTIDE SEQUENCE [LARGE SCALE GENOMIC DNA]</scope>
    <source>
        <strain evidence="2 3">DSM 5718</strain>
    </source>
</reference>
<name>A0A846MSG8_9BACT</name>
<accession>A0A846MSG8</accession>
<gene>
    <name evidence="2" type="ORF">FHS56_002079</name>
</gene>
<protein>
    <submittedName>
        <fullName evidence="2">Uncharacterized protein (UPF0335 family)</fullName>
    </submittedName>
</protein>
<evidence type="ECO:0000313" key="2">
    <source>
        <dbReference type="EMBL" id="NIK74554.1"/>
    </source>
</evidence>
<dbReference type="Proteomes" id="UP000537126">
    <property type="component" value="Unassembled WGS sequence"/>
</dbReference>
<organism evidence="2 3">
    <name type="scientific">Thermonema lapsum</name>
    <dbReference type="NCBI Taxonomy" id="28195"/>
    <lineage>
        <taxon>Bacteria</taxon>
        <taxon>Pseudomonadati</taxon>
        <taxon>Bacteroidota</taxon>
        <taxon>Cytophagia</taxon>
        <taxon>Cytophagales</taxon>
        <taxon>Thermonemataceae</taxon>
        <taxon>Thermonema</taxon>
    </lineage>
</organism>
<proteinExistence type="predicted"/>
<evidence type="ECO:0000256" key="1">
    <source>
        <dbReference type="SAM" id="Coils"/>
    </source>
</evidence>
<comment type="caution">
    <text evidence="2">The sequence shown here is derived from an EMBL/GenBank/DDBJ whole genome shotgun (WGS) entry which is preliminary data.</text>
</comment>
<dbReference type="RefSeq" id="WP_166920433.1">
    <property type="nucleotide sequence ID" value="NZ_JAASRN010000003.1"/>
</dbReference>
<dbReference type="EMBL" id="JAASRN010000003">
    <property type="protein sequence ID" value="NIK74554.1"/>
    <property type="molecule type" value="Genomic_DNA"/>
</dbReference>
<keyword evidence="3" id="KW-1185">Reference proteome</keyword>
<evidence type="ECO:0000313" key="3">
    <source>
        <dbReference type="Proteomes" id="UP000537126"/>
    </source>
</evidence>
<feature type="coiled-coil region" evidence="1">
    <location>
        <begin position="41"/>
        <end position="106"/>
    </location>
</feature>